<feature type="compositionally biased region" description="Polar residues" evidence="2">
    <location>
        <begin position="478"/>
        <end position="494"/>
    </location>
</feature>
<keyword evidence="1" id="KW-0175">Coiled coil</keyword>
<dbReference type="Proteomes" id="UP001220478">
    <property type="component" value="Chromosome"/>
</dbReference>
<protein>
    <submittedName>
        <fullName evidence="3">Uncharacterized protein</fullName>
    </submittedName>
</protein>
<dbReference type="RefSeq" id="WP_315571461.1">
    <property type="nucleotide sequence ID" value="NZ_CP118868.1"/>
</dbReference>
<keyword evidence="4" id="KW-1185">Reference proteome</keyword>
<reference evidence="3 4" key="1">
    <citation type="submission" date="2023-02" db="EMBL/GenBank/DDBJ databases">
        <title>Novel Oscillospiraceae bacterial genomes.</title>
        <authorList>
            <person name="Srinivasan S."/>
            <person name="Austin M.N."/>
            <person name="Fiedler T.L."/>
            <person name="Strenk S.M."/>
            <person name="Agnew K.J."/>
            <person name="Nagana Gowda G.A."/>
            <person name="Raftery D."/>
            <person name="Beamer M.A."/>
            <person name="Achilles S.L."/>
            <person name="Wiesenfeld H.C."/>
            <person name="Fredricks D.N."/>
            <person name="Hillier S.L."/>
        </authorList>
    </citation>
    <scope>NUCLEOTIDE SEQUENCE [LARGE SCALE GENOMIC DNA]</scope>
    <source>
        <strain evidence="3 4">CHIC02 1186E3-8</strain>
    </source>
</reference>
<sequence length="504" mass="58030">MLTPDQGSRLLKIINCQTEALNFVKQNNDVKFPVNIICLERGQRLGLHIDENEGEADDFSFVDLRKSSLLYFYYGVDMDQFAPAYEWEVLRNLYTLRDKIDNELSSLEPLMDDYVLMLQEQTFVGDKFKAEAEKKFYEFWLLYRRVVSIVGGFLMLEHFDDCLPVMIKKYHICLKRRKLYDELSKVNDQMLQEHKFGTDSSAKTKKVQQLEQKVDQIQSAIIQCDRSVQEIDIHLDELRQLYSNDQSFQMHEKYRDKGLCLNFLTPKERQSLAAEIVEVNPCDFHFNNIVTISDLQQELTSLAEGESQVNQQTEIQHLYNLLNEFIHLSTSTVSSCLSNPLLLVGSTWRSKYGDSLIRRRPKLIIWENVVDTIEKSGLTNAWNSLLHILAEHEKITNILLSADFSAAPFSDICETEIRNNELLSVSEVQNKHDECENEEAAKDEAVTEETEKLSSVKEKNEDIILDAAAVEVNNEISADANSEQEAEAVTNSADDNIVLNKQDK</sequence>
<proteinExistence type="predicted"/>
<evidence type="ECO:0000256" key="2">
    <source>
        <dbReference type="SAM" id="MobiDB-lite"/>
    </source>
</evidence>
<feature type="region of interest" description="Disordered" evidence="2">
    <location>
        <begin position="478"/>
        <end position="504"/>
    </location>
</feature>
<gene>
    <name evidence="3" type="ORF">PYS61_05420</name>
</gene>
<name>A0ABY8C4Z0_9FIRM</name>
<evidence type="ECO:0000256" key="1">
    <source>
        <dbReference type="SAM" id="Coils"/>
    </source>
</evidence>
<dbReference type="EMBL" id="CP118868">
    <property type="protein sequence ID" value="WEG35369.1"/>
    <property type="molecule type" value="Genomic_DNA"/>
</dbReference>
<feature type="coiled-coil region" evidence="1">
    <location>
        <begin position="200"/>
        <end position="227"/>
    </location>
</feature>
<organism evidence="3 4">
    <name type="scientific">Amygdalobacter indicium</name>
    <dbReference type="NCBI Taxonomy" id="3029272"/>
    <lineage>
        <taxon>Bacteria</taxon>
        <taxon>Bacillati</taxon>
        <taxon>Bacillota</taxon>
        <taxon>Clostridia</taxon>
        <taxon>Eubacteriales</taxon>
        <taxon>Oscillospiraceae</taxon>
        <taxon>Amygdalobacter</taxon>
    </lineage>
</organism>
<accession>A0ABY8C4Z0</accession>
<evidence type="ECO:0000313" key="4">
    <source>
        <dbReference type="Proteomes" id="UP001220478"/>
    </source>
</evidence>
<evidence type="ECO:0000313" key="3">
    <source>
        <dbReference type="EMBL" id="WEG35369.1"/>
    </source>
</evidence>